<dbReference type="EMBL" id="OV725078">
    <property type="protein sequence ID" value="CAH1393778.1"/>
    <property type="molecule type" value="Genomic_DNA"/>
</dbReference>
<evidence type="ECO:0000256" key="5">
    <source>
        <dbReference type="ARBA" id="ARBA00022840"/>
    </source>
</evidence>
<protein>
    <recommendedName>
        <fullName evidence="6">Polynucleotide 5'-hydroxyl-kinase NOL9</fullName>
    </recommendedName>
</protein>
<evidence type="ECO:0000256" key="1">
    <source>
        <dbReference type="ARBA" id="ARBA00011003"/>
    </source>
</evidence>
<evidence type="ECO:0000313" key="10">
    <source>
        <dbReference type="Proteomes" id="UP001152798"/>
    </source>
</evidence>
<evidence type="ECO:0000259" key="8">
    <source>
        <dbReference type="Pfam" id="PF24419"/>
    </source>
</evidence>
<sequence length="562" mass="64280">MANPLFESFSGSDFVENVVMSVDELFPFKEDLNQELHEDVDFLNISYMEVDLQRILLILKHPANLYFTGSLYVECLSGAVGVHGFTVRPGCDPYFVVSGYGQSAKCFSSIGDRKISVSLSELEIELSKRNIFKLFEDQLEQMCAASCVLILSKSGDNDLPILDMFKLPKFQCFEISRNSSFSYFDKLEDWLGCIFDFSSGSRIPQKMKYDQSIRNLANDCFRWEDPRVMICGGKGVGKSTSLQYLINRMFEKWSAVVVIDFDIGQPEFSIPGCISVNLIQKPILGPYFNNFYEPLRSIVIGHVNLDVCLTKYFAAVEELHKYCSLNQDILNFPWFINTMGYIKGFGLPLIAKTNFLFNPTHVLQINSSTEPNLNILPLTPENIHEMLECSVLHNSFSLFDCDFRIADNYSLISVTAQKLKNPVFVPPRVSREIRVISYMISNGLSSESVIISMKLGHKSQKEIKHYNRNKVIAICIPYYKRSFMQCVGYGIILEREDDIVTFQTPVKEDIFLNETDLDIFVLELGLRNSSWDGINLKYPNHDKEHEDIINLGNNFSNFDFLF</sequence>
<dbReference type="GO" id="GO:0005634">
    <property type="term" value="C:nucleus"/>
    <property type="evidence" value="ECO:0007669"/>
    <property type="project" value="TreeGrafter"/>
</dbReference>
<dbReference type="InterPro" id="IPR057573">
    <property type="entry name" value="NOL9_N"/>
</dbReference>
<evidence type="ECO:0000259" key="7">
    <source>
        <dbReference type="Pfam" id="PF16575"/>
    </source>
</evidence>
<keyword evidence="3" id="KW-0547">Nucleotide-binding</keyword>
<gene>
    <name evidence="9" type="ORF">NEZAVI_LOCUS4395</name>
</gene>
<dbReference type="OrthoDB" id="2405412at2759"/>
<feature type="domain" description="Clp1 P-loop" evidence="7">
    <location>
        <begin position="232"/>
        <end position="370"/>
    </location>
</feature>
<evidence type="ECO:0000256" key="3">
    <source>
        <dbReference type="ARBA" id="ARBA00022741"/>
    </source>
</evidence>
<comment type="similarity">
    <text evidence="1">Belongs to the Clp1 family. NOL9/GRC3 subfamily.</text>
</comment>
<keyword evidence="4" id="KW-0418">Kinase</keyword>
<dbReference type="SUPFAM" id="SSF52540">
    <property type="entry name" value="P-loop containing nucleoside triphosphate hydrolases"/>
    <property type="match status" value="1"/>
</dbReference>
<name>A0A9P0H1E7_NEZVI</name>
<dbReference type="Pfam" id="PF16575">
    <property type="entry name" value="CLP1_P"/>
    <property type="match status" value="1"/>
</dbReference>
<dbReference type="GO" id="GO:0000448">
    <property type="term" value="P:cleavage in ITS2 between 5.8S rRNA and LSU-rRNA of tricistronic rRNA transcript (SSU-rRNA, 5.8S rRNA, LSU-rRNA)"/>
    <property type="evidence" value="ECO:0007669"/>
    <property type="project" value="TreeGrafter"/>
</dbReference>
<dbReference type="InterPro" id="IPR032319">
    <property type="entry name" value="CLP1_P"/>
</dbReference>
<accession>A0A9P0H1E7</accession>
<dbReference type="Pfam" id="PF24419">
    <property type="entry name" value="Cupin_NOL9"/>
    <property type="match status" value="1"/>
</dbReference>
<dbReference type="PANTHER" id="PTHR12755:SF3">
    <property type="entry name" value="POLYNUCLEOTIDE 5'-HYDROXYL-KINASE NOL9"/>
    <property type="match status" value="1"/>
</dbReference>
<evidence type="ECO:0000313" key="9">
    <source>
        <dbReference type="EMBL" id="CAH1393778.1"/>
    </source>
</evidence>
<dbReference type="PANTHER" id="PTHR12755">
    <property type="entry name" value="CLEAVAGE/POLYADENYLATION FACTOR IA SUBUNIT CLP1P"/>
    <property type="match status" value="1"/>
</dbReference>
<dbReference type="GO" id="GO:0005524">
    <property type="term" value="F:ATP binding"/>
    <property type="evidence" value="ECO:0007669"/>
    <property type="project" value="UniProtKB-KW"/>
</dbReference>
<keyword evidence="2" id="KW-0808">Transferase</keyword>
<organism evidence="9 10">
    <name type="scientific">Nezara viridula</name>
    <name type="common">Southern green stink bug</name>
    <name type="synonym">Cimex viridulus</name>
    <dbReference type="NCBI Taxonomy" id="85310"/>
    <lineage>
        <taxon>Eukaryota</taxon>
        <taxon>Metazoa</taxon>
        <taxon>Ecdysozoa</taxon>
        <taxon>Arthropoda</taxon>
        <taxon>Hexapoda</taxon>
        <taxon>Insecta</taxon>
        <taxon>Pterygota</taxon>
        <taxon>Neoptera</taxon>
        <taxon>Paraneoptera</taxon>
        <taxon>Hemiptera</taxon>
        <taxon>Heteroptera</taxon>
        <taxon>Panheteroptera</taxon>
        <taxon>Pentatomomorpha</taxon>
        <taxon>Pentatomoidea</taxon>
        <taxon>Pentatomidae</taxon>
        <taxon>Pentatominae</taxon>
        <taxon>Nezara</taxon>
    </lineage>
</organism>
<dbReference type="Proteomes" id="UP001152798">
    <property type="component" value="Chromosome 2"/>
</dbReference>
<evidence type="ECO:0000256" key="6">
    <source>
        <dbReference type="ARBA" id="ARBA00071212"/>
    </source>
</evidence>
<dbReference type="Gene3D" id="3.40.50.300">
    <property type="entry name" value="P-loop containing nucleotide triphosphate hydrolases"/>
    <property type="match status" value="1"/>
</dbReference>
<dbReference type="AlphaFoldDB" id="A0A9P0H1E7"/>
<keyword evidence="10" id="KW-1185">Reference proteome</keyword>
<proteinExistence type="inferred from homology"/>
<keyword evidence="5" id="KW-0067">ATP-binding</keyword>
<dbReference type="InterPro" id="IPR045116">
    <property type="entry name" value="Clp1/Grc3"/>
</dbReference>
<reference evidence="9" key="1">
    <citation type="submission" date="2022-01" db="EMBL/GenBank/DDBJ databases">
        <authorList>
            <person name="King R."/>
        </authorList>
    </citation>
    <scope>NUCLEOTIDE SEQUENCE</scope>
</reference>
<dbReference type="InterPro" id="IPR027417">
    <property type="entry name" value="P-loop_NTPase"/>
</dbReference>
<feature type="domain" description="NOL9 N-terminal" evidence="8">
    <location>
        <begin position="51"/>
        <end position="195"/>
    </location>
</feature>
<dbReference type="GO" id="GO:0051731">
    <property type="term" value="F:polynucleotide 5'-hydroxyl-kinase activity"/>
    <property type="evidence" value="ECO:0007669"/>
    <property type="project" value="InterPro"/>
</dbReference>
<evidence type="ECO:0000256" key="4">
    <source>
        <dbReference type="ARBA" id="ARBA00022777"/>
    </source>
</evidence>
<evidence type="ECO:0000256" key="2">
    <source>
        <dbReference type="ARBA" id="ARBA00022679"/>
    </source>
</evidence>